<comment type="similarity">
    <text evidence="1">Belongs to the FlgM family.</text>
</comment>
<name>A0A9X2W6L9_9ENTR</name>
<evidence type="ECO:0000256" key="1">
    <source>
        <dbReference type="ARBA" id="ARBA00005322"/>
    </source>
</evidence>
<evidence type="ECO:0000256" key="6">
    <source>
        <dbReference type="ARBA" id="ARBA00023163"/>
    </source>
</evidence>
<evidence type="ECO:0000313" key="10">
    <source>
        <dbReference type="EMBL" id="MCT4701566.1"/>
    </source>
</evidence>
<evidence type="ECO:0000256" key="3">
    <source>
        <dbReference type="ARBA" id="ARBA00022491"/>
    </source>
</evidence>
<gene>
    <name evidence="10" type="primary">flgM</name>
    <name evidence="10" type="ORF">MUA00_07080</name>
</gene>
<feature type="domain" description="Anti-sigma-28 factor FlgM C-terminal" evidence="9">
    <location>
        <begin position="45"/>
        <end position="81"/>
    </location>
</feature>
<evidence type="ECO:0000259" key="9">
    <source>
        <dbReference type="Pfam" id="PF04316"/>
    </source>
</evidence>
<reference evidence="10" key="1">
    <citation type="submission" date="2022-03" db="EMBL/GenBank/DDBJ databases">
        <title>Proposal of a novel genus Dryocolo and two novel species.</title>
        <authorList>
            <person name="Maddock D.W."/>
            <person name="Brady C.L."/>
            <person name="Denman S."/>
            <person name="Arnold D."/>
        </authorList>
    </citation>
    <scope>NUCLEOTIDE SEQUENCE</scope>
    <source>
        <strain evidence="10">H6W4</strain>
    </source>
</reference>
<dbReference type="Proteomes" id="UP001150641">
    <property type="component" value="Unassembled WGS sequence"/>
</dbReference>
<sequence>MKITPTHYNVATAINQTSAAEQTRTQAAEGLNIERSRAIDPVLGDAQTQIAALPEVDMEKVAAMKEAISAGKINVNLDELTGAMQKYYQR</sequence>
<dbReference type="InterPro" id="IPR007412">
    <property type="entry name" value="FlgM"/>
</dbReference>
<evidence type="ECO:0000256" key="5">
    <source>
        <dbReference type="ARBA" id="ARBA00023015"/>
    </source>
</evidence>
<comment type="function">
    <text evidence="7">Responsible for the coupling of flagellin expression to flagellar assembly by preventing expression of the flagellin genes when a component of the middle class of proteins is defective. It negatively regulates flagellar genes by inhibiting the activity of FliA by directly binding to FliA.</text>
</comment>
<keyword evidence="4" id="KW-1005">Bacterial flagellum biogenesis</keyword>
<keyword evidence="10" id="KW-0969">Cilium</keyword>
<protein>
    <recommendedName>
        <fullName evidence="2">Negative regulator of flagellin synthesis</fullName>
    </recommendedName>
    <alternativeName>
        <fullName evidence="8">Anti-sigma-28 factor</fullName>
    </alternativeName>
</protein>
<organism evidence="10 11">
    <name type="scientific">Dryocola boscaweniae</name>
    <dbReference type="NCBI Taxonomy" id="2925397"/>
    <lineage>
        <taxon>Bacteria</taxon>
        <taxon>Pseudomonadati</taxon>
        <taxon>Pseudomonadota</taxon>
        <taxon>Gammaproteobacteria</taxon>
        <taxon>Enterobacterales</taxon>
        <taxon>Enterobacteriaceae</taxon>
        <taxon>Dryocola</taxon>
    </lineage>
</organism>
<dbReference type="GO" id="GO:0044781">
    <property type="term" value="P:bacterial-type flagellum organization"/>
    <property type="evidence" value="ECO:0007669"/>
    <property type="project" value="UniProtKB-KW"/>
</dbReference>
<dbReference type="InterPro" id="IPR031316">
    <property type="entry name" value="FlgM_C"/>
</dbReference>
<dbReference type="SUPFAM" id="SSF101498">
    <property type="entry name" value="Anti-sigma factor FlgM"/>
    <property type="match status" value="1"/>
</dbReference>
<dbReference type="Pfam" id="PF04316">
    <property type="entry name" value="FlgM"/>
    <property type="match status" value="1"/>
</dbReference>
<keyword evidence="10" id="KW-0282">Flagellum</keyword>
<proteinExistence type="inferred from homology"/>
<dbReference type="EMBL" id="JALHAP010000075">
    <property type="protein sequence ID" value="MCT4701566.1"/>
    <property type="molecule type" value="Genomic_DNA"/>
</dbReference>
<evidence type="ECO:0000256" key="7">
    <source>
        <dbReference type="ARBA" id="ARBA00024739"/>
    </source>
</evidence>
<keyword evidence="10" id="KW-0966">Cell projection</keyword>
<keyword evidence="6" id="KW-0804">Transcription</keyword>
<comment type="caution">
    <text evidence="10">The sequence shown here is derived from an EMBL/GenBank/DDBJ whole genome shotgun (WGS) entry which is preliminary data.</text>
</comment>
<evidence type="ECO:0000256" key="8">
    <source>
        <dbReference type="ARBA" id="ARBA00030117"/>
    </source>
</evidence>
<dbReference type="RefSeq" id="WP_271122400.1">
    <property type="nucleotide sequence ID" value="NZ_JALHAN010000062.1"/>
</dbReference>
<accession>A0A9X2W6L9</accession>
<keyword evidence="5" id="KW-0805">Transcription regulation</keyword>
<dbReference type="InterPro" id="IPR035890">
    <property type="entry name" value="Anti-sigma-28_factor_FlgM_sf"/>
</dbReference>
<keyword evidence="11" id="KW-1185">Reference proteome</keyword>
<evidence type="ECO:0000256" key="2">
    <source>
        <dbReference type="ARBA" id="ARBA00017823"/>
    </source>
</evidence>
<evidence type="ECO:0000313" key="11">
    <source>
        <dbReference type="Proteomes" id="UP001150641"/>
    </source>
</evidence>
<evidence type="ECO:0000256" key="4">
    <source>
        <dbReference type="ARBA" id="ARBA00022795"/>
    </source>
</evidence>
<keyword evidence="3" id="KW-0678">Repressor</keyword>
<dbReference type="NCBIfam" id="TIGR03824">
    <property type="entry name" value="FlgM_jcvi"/>
    <property type="match status" value="1"/>
</dbReference>
<dbReference type="AlphaFoldDB" id="A0A9X2W6L9"/>
<dbReference type="GO" id="GO:0045892">
    <property type="term" value="P:negative regulation of DNA-templated transcription"/>
    <property type="evidence" value="ECO:0007669"/>
    <property type="project" value="InterPro"/>
</dbReference>